<dbReference type="Pfam" id="PF00126">
    <property type="entry name" value="HTH_1"/>
    <property type="match status" value="1"/>
</dbReference>
<evidence type="ECO:0000256" key="4">
    <source>
        <dbReference type="ARBA" id="ARBA00023163"/>
    </source>
</evidence>
<gene>
    <name evidence="6" type="ORF">RUN39_v1_1080005</name>
</gene>
<comment type="similarity">
    <text evidence="1">Belongs to the LysR transcriptional regulatory family.</text>
</comment>
<proteinExistence type="inferred from homology"/>
<dbReference type="InterPro" id="IPR036388">
    <property type="entry name" value="WH-like_DNA-bd_sf"/>
</dbReference>
<dbReference type="FunFam" id="3.40.190.290:FF:000001">
    <property type="entry name" value="Transcriptional regulator, LysR family"/>
    <property type="match status" value="1"/>
</dbReference>
<dbReference type="Pfam" id="PF03466">
    <property type="entry name" value="LysR_substrate"/>
    <property type="match status" value="1"/>
</dbReference>
<keyword evidence="6" id="KW-0326">Glycosidase</keyword>
<dbReference type="GO" id="GO:0003700">
    <property type="term" value="F:DNA-binding transcription factor activity"/>
    <property type="evidence" value="ECO:0007669"/>
    <property type="project" value="InterPro"/>
</dbReference>
<keyword evidence="2" id="KW-0805">Transcription regulation</keyword>
<dbReference type="InterPro" id="IPR058163">
    <property type="entry name" value="LysR-type_TF_proteobact-type"/>
</dbReference>
<keyword evidence="6" id="KW-0858">Xylan degradation</keyword>
<sequence length="299" mass="33091">MDRLAAMQIFVRTVELGSMSAAAVELDLSSQLAGRQVRALEGALGVKLLNRTTRRQSLTDGGRLFYERAKNILAEMEAAQAQIDESRALPRGRLRISAPITFGSKALAPRLAEFMNQFPDITVELSLTNRTVDLVDEAFDAAFRTGDLPDSGLMARRLAPHRLTLCASPAYLKMRGQPRTPEDLRKHECLVFAHTSLRTQWSFDGPDGSVKVPIKGKFLADSGEALRAAAVAGVGIILQPAELLAEDIQTGLLMRLLKRYEPTPRPLHVLYAPDRRMTQKLRSFLDFASYAFGENNVTR</sequence>
<dbReference type="GO" id="GO:0043565">
    <property type="term" value="F:sequence-specific DNA binding"/>
    <property type="evidence" value="ECO:0007669"/>
    <property type="project" value="TreeGrafter"/>
</dbReference>
<dbReference type="InterPro" id="IPR005119">
    <property type="entry name" value="LysR_subst-bd"/>
</dbReference>
<protein>
    <submittedName>
        <fullName evidence="6">Predicted xylanase/chitin deacetylase protein</fullName>
    </submittedName>
</protein>
<dbReference type="GO" id="GO:0045493">
    <property type="term" value="P:xylan catabolic process"/>
    <property type="evidence" value="ECO:0007669"/>
    <property type="project" value="UniProtKB-KW"/>
</dbReference>
<dbReference type="GO" id="GO:0006351">
    <property type="term" value="P:DNA-templated transcription"/>
    <property type="evidence" value="ECO:0007669"/>
    <property type="project" value="TreeGrafter"/>
</dbReference>
<name>A0A0S4TYA3_RALSL</name>
<dbReference type="EMBL" id="LN899819">
    <property type="protein sequence ID" value="CUV15012.1"/>
    <property type="molecule type" value="Genomic_DNA"/>
</dbReference>
<dbReference type="GO" id="GO:0016798">
    <property type="term" value="F:hydrolase activity, acting on glycosyl bonds"/>
    <property type="evidence" value="ECO:0007669"/>
    <property type="project" value="UniProtKB-KW"/>
</dbReference>
<keyword evidence="6" id="KW-0119">Carbohydrate metabolism</keyword>
<keyword evidence="6" id="KW-0378">Hydrolase</keyword>
<dbReference type="PANTHER" id="PTHR30537:SF5">
    <property type="entry name" value="HTH-TYPE TRANSCRIPTIONAL ACTIVATOR TTDR-RELATED"/>
    <property type="match status" value="1"/>
</dbReference>
<feature type="domain" description="HTH lysR-type" evidence="5">
    <location>
        <begin position="1"/>
        <end position="59"/>
    </location>
</feature>
<keyword evidence="3" id="KW-0238">DNA-binding</keyword>
<evidence type="ECO:0000256" key="3">
    <source>
        <dbReference type="ARBA" id="ARBA00023125"/>
    </source>
</evidence>
<organism evidence="6">
    <name type="scientific">Ralstonia solanacearum</name>
    <name type="common">Pseudomonas solanacearum</name>
    <dbReference type="NCBI Taxonomy" id="305"/>
    <lineage>
        <taxon>Bacteria</taxon>
        <taxon>Pseudomonadati</taxon>
        <taxon>Pseudomonadota</taxon>
        <taxon>Betaproteobacteria</taxon>
        <taxon>Burkholderiales</taxon>
        <taxon>Burkholderiaceae</taxon>
        <taxon>Ralstonia</taxon>
        <taxon>Ralstonia solanacearum species complex</taxon>
    </lineage>
</organism>
<evidence type="ECO:0000256" key="2">
    <source>
        <dbReference type="ARBA" id="ARBA00023015"/>
    </source>
</evidence>
<evidence type="ECO:0000256" key="1">
    <source>
        <dbReference type="ARBA" id="ARBA00009437"/>
    </source>
</evidence>
<evidence type="ECO:0000259" key="5">
    <source>
        <dbReference type="PROSITE" id="PS50931"/>
    </source>
</evidence>
<dbReference type="AlphaFoldDB" id="A0A0S4TYA3"/>
<dbReference type="Gene3D" id="3.40.190.290">
    <property type="match status" value="1"/>
</dbReference>
<dbReference type="PROSITE" id="PS50931">
    <property type="entry name" value="HTH_LYSR"/>
    <property type="match status" value="1"/>
</dbReference>
<dbReference type="CDD" id="cd08477">
    <property type="entry name" value="PBP2_CrgA_like_8"/>
    <property type="match status" value="1"/>
</dbReference>
<dbReference type="SUPFAM" id="SSF46785">
    <property type="entry name" value="Winged helix' DNA-binding domain"/>
    <property type="match status" value="1"/>
</dbReference>
<dbReference type="PATRIC" id="fig|305.106.peg.4603"/>
<keyword evidence="6" id="KW-0624">Polysaccharide degradation</keyword>
<dbReference type="InterPro" id="IPR036390">
    <property type="entry name" value="WH_DNA-bd_sf"/>
</dbReference>
<keyword evidence="4" id="KW-0804">Transcription</keyword>
<reference evidence="6" key="1">
    <citation type="submission" date="2015-10" db="EMBL/GenBank/DDBJ databases">
        <authorList>
            <person name="Gilbert D.G."/>
        </authorList>
    </citation>
    <scope>NUCLEOTIDE SEQUENCE</scope>
    <source>
        <strain evidence="6">Phyl III-seqv23</strain>
    </source>
</reference>
<dbReference type="Gene3D" id="1.10.10.10">
    <property type="entry name" value="Winged helix-like DNA-binding domain superfamily/Winged helix DNA-binding domain"/>
    <property type="match status" value="1"/>
</dbReference>
<dbReference type="PANTHER" id="PTHR30537">
    <property type="entry name" value="HTH-TYPE TRANSCRIPTIONAL REGULATOR"/>
    <property type="match status" value="1"/>
</dbReference>
<dbReference type="InterPro" id="IPR000847">
    <property type="entry name" value="LysR_HTH_N"/>
</dbReference>
<accession>A0A0S4TYA3</accession>
<dbReference type="FunFam" id="1.10.10.10:FF:000001">
    <property type="entry name" value="LysR family transcriptional regulator"/>
    <property type="match status" value="1"/>
</dbReference>
<evidence type="ECO:0000313" key="6">
    <source>
        <dbReference type="EMBL" id="CUV15012.1"/>
    </source>
</evidence>
<dbReference type="SUPFAM" id="SSF53850">
    <property type="entry name" value="Periplasmic binding protein-like II"/>
    <property type="match status" value="1"/>
</dbReference>